<evidence type="ECO:0000256" key="3">
    <source>
        <dbReference type="ARBA" id="ARBA00022821"/>
    </source>
</evidence>
<dbReference type="AlphaFoldDB" id="A0A8T1XIG3"/>
<keyword evidence="3" id="KW-0611">Plant defense</keyword>
<dbReference type="PANTHER" id="PTHR33463:SF220">
    <property type="entry name" value="NB-ARC DOMAIN-CONTAINING PROTEIN"/>
    <property type="match status" value="1"/>
</dbReference>
<keyword evidence="1" id="KW-0433">Leucine-rich repeat</keyword>
<dbReference type="Pfam" id="PF23559">
    <property type="entry name" value="WHD_DRP"/>
    <property type="match status" value="1"/>
</dbReference>
<evidence type="ECO:0000256" key="2">
    <source>
        <dbReference type="ARBA" id="ARBA00022737"/>
    </source>
</evidence>
<dbReference type="InterPro" id="IPR055414">
    <property type="entry name" value="LRR_R13L4/SHOC2-like"/>
</dbReference>
<protein>
    <submittedName>
        <fullName evidence="8">P-loop containing nucleoside triphosphate hydrolase</fullName>
    </submittedName>
</protein>
<keyword evidence="2" id="KW-0677">Repeat</keyword>
<dbReference type="Proteomes" id="UP000694240">
    <property type="component" value="Chromosome 13"/>
</dbReference>
<evidence type="ECO:0000256" key="4">
    <source>
        <dbReference type="SAM" id="MobiDB-lite"/>
    </source>
</evidence>
<name>A0A8T1XIG3_9BRAS</name>
<evidence type="ECO:0000313" key="8">
    <source>
        <dbReference type="EMBL" id="KAG7532369.1"/>
    </source>
</evidence>
<dbReference type="GO" id="GO:0016787">
    <property type="term" value="F:hydrolase activity"/>
    <property type="evidence" value="ECO:0007669"/>
    <property type="project" value="UniProtKB-KW"/>
</dbReference>
<dbReference type="Pfam" id="PF00931">
    <property type="entry name" value="NB-ARC"/>
    <property type="match status" value="1"/>
</dbReference>
<feature type="domain" description="Disease resistance R13L4/SHOC-2-like LRR" evidence="7">
    <location>
        <begin position="662"/>
        <end position="912"/>
    </location>
</feature>
<keyword evidence="9" id="KW-1185">Reference proteome</keyword>
<sequence>MDCCLELLKDGLKKLSGVVLGYLWENMVYMYKFKENLDLLKKALDELIAERNTVLVRVEAGMLKGGQQLPTVEAWLSQVQTIVTNTNQLIDEASSQDGSAQDGSSQGASAQGASSQDASSRNASAQDASAQGASAQGASSQDASSQDASSQGASSQGASSQDASSQGASSQDAFSQDASSQSASSQGASSQDASSVHQRLSTFGCWSFNCNLGEEVFRKLIEVKSLSGKNFKEVTEQAPPPVVEKRYCQQTFGLDITLENTWESLMKNRKLGIYGMGGIGKTTLLTLINNKFVDVKKDFDVVIWVKVTKDADDNGKIEVVIKKIQDTIGERLHLYDEIWSKCSQIKKASDIGRVLREMKPRFVLLLDDLWEEVDLEVIGIPLEGNEYKIVFTTRFVDVCGRMGANENVEVQWLAANDALDLFMQNATCRGTLNCDLLDIAKEIAAKCYGLPLALKVIGKTMASRTTVDQWRRALATLESYPSEWNVVTDIFQVLKLSFDYLENKGAKLCFQYCALFPKAYYIKRDELVEYWIGEGILSERGGRQRAISRGYDIIDTLVEASLLYKDGDSGKKVHMHDMIREMALWIVSTSKDGEKYVVQAGAGISELPNFSDWTTVTKISLMNNQIEGITDDPKLPHPDLLKTLFLQNNKLVDIVGRFFKDLSTLVVLDISCNLGITELPEISMLVALRYLSLLETRIKDLPQGLGKLINLIHLDLESTPNLGSISLISGLIKLQVIRFYGSAAALDISLLEKLESLKDLERLTVTVREIKVLEEFLRCKRLAERTQGLYLVELQVSFAEIFGALDSLCSLGIINCLIIESDTEWEVKIRHQSPTPSNQRSPSNTWFENLSVVALSLCEGVRDLTWLIYAANLESLSITLSPNLEELISETKAVGVRVEPFQKLQVLRLEYLDALKSIYWSPLSFLMLHRVNIKNCPNLHKLPLNSTSVGRIDDLLIEVDDRWFEEAEWESKAIEERFRSVIRTVYTV</sequence>
<dbReference type="FunFam" id="3.40.50.300:FF:001091">
    <property type="entry name" value="Probable disease resistance protein At1g61300"/>
    <property type="match status" value="1"/>
</dbReference>
<dbReference type="FunFam" id="1.10.8.430:FF:000003">
    <property type="entry name" value="Probable disease resistance protein At5g66910"/>
    <property type="match status" value="1"/>
</dbReference>
<evidence type="ECO:0000256" key="1">
    <source>
        <dbReference type="ARBA" id="ARBA00022614"/>
    </source>
</evidence>
<dbReference type="GO" id="GO:0006952">
    <property type="term" value="P:defense response"/>
    <property type="evidence" value="ECO:0007669"/>
    <property type="project" value="UniProtKB-KW"/>
</dbReference>
<evidence type="ECO:0000259" key="7">
    <source>
        <dbReference type="Pfam" id="PF23598"/>
    </source>
</evidence>
<proteinExistence type="predicted"/>
<evidence type="ECO:0000259" key="6">
    <source>
        <dbReference type="Pfam" id="PF23559"/>
    </source>
</evidence>
<keyword evidence="8" id="KW-0378">Hydrolase</keyword>
<dbReference type="InterPro" id="IPR058922">
    <property type="entry name" value="WHD_DRP"/>
</dbReference>
<feature type="domain" description="NB-ARC" evidence="5">
    <location>
        <begin position="257"/>
        <end position="426"/>
    </location>
</feature>
<feature type="domain" description="Disease resistance protein winged helix" evidence="6">
    <location>
        <begin position="515"/>
        <end position="583"/>
    </location>
</feature>
<feature type="region of interest" description="Disordered" evidence="4">
    <location>
        <begin position="93"/>
        <end position="191"/>
    </location>
</feature>
<evidence type="ECO:0000259" key="5">
    <source>
        <dbReference type="Pfam" id="PF00931"/>
    </source>
</evidence>
<dbReference type="EMBL" id="JAEFBK010000013">
    <property type="protein sequence ID" value="KAG7532369.1"/>
    <property type="molecule type" value="Genomic_DNA"/>
</dbReference>
<dbReference type="Pfam" id="PF23598">
    <property type="entry name" value="LRR_14"/>
    <property type="match status" value="1"/>
</dbReference>
<organism evidence="8 9">
    <name type="scientific">Arabidopsis thaliana x Arabidopsis arenosa</name>
    <dbReference type="NCBI Taxonomy" id="1240361"/>
    <lineage>
        <taxon>Eukaryota</taxon>
        <taxon>Viridiplantae</taxon>
        <taxon>Streptophyta</taxon>
        <taxon>Embryophyta</taxon>
        <taxon>Tracheophyta</taxon>
        <taxon>Spermatophyta</taxon>
        <taxon>Magnoliopsida</taxon>
        <taxon>eudicotyledons</taxon>
        <taxon>Gunneridae</taxon>
        <taxon>Pentapetalae</taxon>
        <taxon>rosids</taxon>
        <taxon>malvids</taxon>
        <taxon>Brassicales</taxon>
        <taxon>Brassicaceae</taxon>
        <taxon>Camelineae</taxon>
        <taxon>Arabidopsis</taxon>
    </lineage>
</organism>
<dbReference type="PANTHER" id="PTHR33463">
    <property type="entry name" value="NB-ARC DOMAIN-CONTAINING PROTEIN-RELATED"/>
    <property type="match status" value="1"/>
</dbReference>
<accession>A0A8T1XIG3</accession>
<gene>
    <name evidence="8" type="ORF">ISN45_Aa08g000590</name>
</gene>
<dbReference type="InterPro" id="IPR050905">
    <property type="entry name" value="Plant_NBS-LRR"/>
</dbReference>
<evidence type="ECO:0000313" key="9">
    <source>
        <dbReference type="Proteomes" id="UP000694240"/>
    </source>
</evidence>
<reference evidence="8 9" key="1">
    <citation type="submission" date="2020-12" db="EMBL/GenBank/DDBJ databases">
        <title>Concerted genomic and epigenomic changes stabilize Arabidopsis allopolyploids.</title>
        <authorList>
            <person name="Chen Z."/>
        </authorList>
    </citation>
    <scope>NUCLEOTIDE SEQUENCE [LARGE SCALE GENOMIC DNA]</scope>
    <source>
        <strain evidence="8">Allo738</strain>
        <tissue evidence="8">Leaf</tissue>
    </source>
</reference>
<dbReference type="GO" id="GO:0043531">
    <property type="term" value="F:ADP binding"/>
    <property type="evidence" value="ECO:0007669"/>
    <property type="project" value="InterPro"/>
</dbReference>
<dbReference type="FunFam" id="1.10.10.10:FF:000322">
    <property type="entry name" value="Probable disease resistance protein At1g63360"/>
    <property type="match status" value="1"/>
</dbReference>
<dbReference type="InterPro" id="IPR002182">
    <property type="entry name" value="NB-ARC"/>
</dbReference>
<comment type="caution">
    <text evidence="8">The sequence shown here is derived from an EMBL/GenBank/DDBJ whole genome shotgun (WGS) entry which is preliminary data.</text>
</comment>